<dbReference type="SUPFAM" id="SSF140415">
    <property type="entry name" value="YppE-like"/>
    <property type="match status" value="1"/>
</dbReference>
<dbReference type="RefSeq" id="WP_074597171.1">
    <property type="nucleotide sequence ID" value="NZ_FNHF01000001.1"/>
</dbReference>
<sequence length="123" mass="14724">MELTALTNQLKQELIPLKQRFEESEKPENRRDKQFFLFVKEETTPFFDMVKEWEEKALQFVKNKEATVHPQQIASTSDNLQILLLNSYYIDTPKTRYMEMYQSILYVLDQLLADINRIETSPE</sequence>
<dbReference type="STRING" id="482461.SAMN05216244_0367"/>
<keyword evidence="2" id="KW-1185">Reference proteome</keyword>
<dbReference type="EMBL" id="FNHF01000001">
    <property type="protein sequence ID" value="SDL67805.1"/>
    <property type="molecule type" value="Genomic_DNA"/>
</dbReference>
<evidence type="ECO:0000313" key="1">
    <source>
        <dbReference type="EMBL" id="SDL67805.1"/>
    </source>
</evidence>
<protein>
    <recommendedName>
        <fullName evidence="3">DUF1798 family protein</fullName>
    </recommendedName>
</protein>
<dbReference type="AlphaFoldDB" id="A0A1G9M279"/>
<dbReference type="InterPro" id="IPR014913">
    <property type="entry name" value="YppE-like"/>
</dbReference>
<evidence type="ECO:0000313" key="2">
    <source>
        <dbReference type="Proteomes" id="UP000182347"/>
    </source>
</evidence>
<proteinExistence type="predicted"/>
<organism evidence="1 2">
    <name type="scientific">Sediminibacillus halophilus</name>
    <dbReference type="NCBI Taxonomy" id="482461"/>
    <lineage>
        <taxon>Bacteria</taxon>
        <taxon>Bacillati</taxon>
        <taxon>Bacillota</taxon>
        <taxon>Bacilli</taxon>
        <taxon>Bacillales</taxon>
        <taxon>Bacillaceae</taxon>
        <taxon>Sediminibacillus</taxon>
    </lineage>
</organism>
<evidence type="ECO:0008006" key="3">
    <source>
        <dbReference type="Google" id="ProtNLM"/>
    </source>
</evidence>
<dbReference type="Pfam" id="PF08807">
    <property type="entry name" value="DUF1798"/>
    <property type="match status" value="1"/>
</dbReference>
<dbReference type="OrthoDB" id="2691485at2"/>
<gene>
    <name evidence="1" type="ORF">SAMN05216244_0367</name>
</gene>
<name>A0A1G9M279_9BACI</name>
<dbReference type="InterPro" id="IPR023351">
    <property type="entry name" value="YppE-like_sf"/>
</dbReference>
<dbReference type="Gene3D" id="1.20.120.440">
    <property type="entry name" value="YppE-like"/>
    <property type="match status" value="1"/>
</dbReference>
<dbReference type="Proteomes" id="UP000182347">
    <property type="component" value="Unassembled WGS sequence"/>
</dbReference>
<accession>A0A1G9M279</accession>
<reference evidence="2" key="1">
    <citation type="submission" date="2016-10" db="EMBL/GenBank/DDBJ databases">
        <authorList>
            <person name="Varghese N."/>
            <person name="Submissions S."/>
        </authorList>
    </citation>
    <scope>NUCLEOTIDE SEQUENCE [LARGE SCALE GENOMIC DNA]</scope>
    <source>
        <strain evidence="2">CGMCC 1.6199</strain>
    </source>
</reference>